<dbReference type="InterPro" id="IPR031107">
    <property type="entry name" value="Small_HSP"/>
</dbReference>
<name>A0A1M6LFI7_9FIRM</name>
<evidence type="ECO:0000259" key="3">
    <source>
        <dbReference type="PROSITE" id="PS01031"/>
    </source>
</evidence>
<dbReference type="Pfam" id="PF00011">
    <property type="entry name" value="HSP20"/>
    <property type="match status" value="1"/>
</dbReference>
<dbReference type="PANTHER" id="PTHR11527">
    <property type="entry name" value="HEAT-SHOCK PROTEIN 20 FAMILY MEMBER"/>
    <property type="match status" value="1"/>
</dbReference>
<organism evidence="4 5">
    <name type="scientific">Desulfofundulus thermosubterraneus DSM 16057</name>
    <dbReference type="NCBI Taxonomy" id="1121432"/>
    <lineage>
        <taxon>Bacteria</taxon>
        <taxon>Bacillati</taxon>
        <taxon>Bacillota</taxon>
        <taxon>Clostridia</taxon>
        <taxon>Eubacteriales</taxon>
        <taxon>Peptococcaceae</taxon>
        <taxon>Desulfofundulus</taxon>
    </lineage>
</organism>
<evidence type="ECO:0000256" key="2">
    <source>
        <dbReference type="RuleBase" id="RU003616"/>
    </source>
</evidence>
<evidence type="ECO:0000313" key="4">
    <source>
        <dbReference type="EMBL" id="SHJ69908.1"/>
    </source>
</evidence>
<dbReference type="AlphaFoldDB" id="A0A1M6LFI7"/>
<dbReference type="RefSeq" id="WP_072871018.1">
    <property type="nucleotide sequence ID" value="NZ_FQZM01000050.1"/>
</dbReference>
<dbReference type="STRING" id="1121432.SAMN02745219_03137"/>
<dbReference type="InterPro" id="IPR008978">
    <property type="entry name" value="HSP20-like_chaperone"/>
</dbReference>
<comment type="similarity">
    <text evidence="1 2">Belongs to the small heat shock protein (HSP20) family.</text>
</comment>
<dbReference type="EMBL" id="FQZM01000050">
    <property type="protein sequence ID" value="SHJ69908.1"/>
    <property type="molecule type" value="Genomic_DNA"/>
</dbReference>
<feature type="domain" description="SHSP" evidence="3">
    <location>
        <begin position="26"/>
        <end position="144"/>
    </location>
</feature>
<dbReference type="InterPro" id="IPR002068">
    <property type="entry name" value="A-crystallin/Hsp20_dom"/>
</dbReference>
<sequence length="144" mass="16878">MTLLPKLWEEPFRLVSSIGNLLDNIDSEFGLWTGYGRTDIYEKDGKLYYEIELPGLKKEDIKARIEDNRLIVQGEIKRDVTINENNYLRMERRYGRFQKSFLLPEQVGEITDKDLEARFEDGVLKIALPLKESIRGKVIDIEIQ</sequence>
<evidence type="ECO:0000313" key="5">
    <source>
        <dbReference type="Proteomes" id="UP000184529"/>
    </source>
</evidence>
<dbReference type="Proteomes" id="UP000184529">
    <property type="component" value="Unassembled WGS sequence"/>
</dbReference>
<protein>
    <submittedName>
        <fullName evidence="4">HSP20 family protein</fullName>
    </submittedName>
</protein>
<dbReference type="OrthoDB" id="9811615at2"/>
<reference evidence="5" key="1">
    <citation type="submission" date="2016-11" db="EMBL/GenBank/DDBJ databases">
        <authorList>
            <person name="Varghese N."/>
            <person name="Submissions S."/>
        </authorList>
    </citation>
    <scope>NUCLEOTIDE SEQUENCE [LARGE SCALE GENOMIC DNA]</scope>
    <source>
        <strain evidence="5">DSM 16057</strain>
    </source>
</reference>
<dbReference type="CDD" id="cd06464">
    <property type="entry name" value="ACD_sHsps-like"/>
    <property type="match status" value="1"/>
</dbReference>
<evidence type="ECO:0000256" key="1">
    <source>
        <dbReference type="PROSITE-ProRule" id="PRU00285"/>
    </source>
</evidence>
<gene>
    <name evidence="4" type="ORF">SAMN02745219_03137</name>
</gene>
<proteinExistence type="inferred from homology"/>
<dbReference type="SUPFAM" id="SSF49764">
    <property type="entry name" value="HSP20-like chaperones"/>
    <property type="match status" value="1"/>
</dbReference>
<keyword evidence="5" id="KW-1185">Reference proteome</keyword>
<dbReference type="Gene3D" id="2.60.40.790">
    <property type="match status" value="1"/>
</dbReference>
<accession>A0A1M6LFI7</accession>
<dbReference type="PROSITE" id="PS01031">
    <property type="entry name" value="SHSP"/>
    <property type="match status" value="1"/>
</dbReference>